<dbReference type="EMBL" id="DMZY01000206">
    <property type="protein sequence ID" value="HAV92918.1"/>
    <property type="molecule type" value="Genomic_DNA"/>
</dbReference>
<comment type="caution">
    <text evidence="1">The sequence shown here is derived from an EMBL/GenBank/DDBJ whole genome shotgun (WGS) entry which is preliminary data.</text>
</comment>
<dbReference type="Proteomes" id="UP000264062">
    <property type="component" value="Unassembled WGS sequence"/>
</dbReference>
<organism evidence="1 2">
    <name type="scientific">candidate division WOR-3 bacterium</name>
    <dbReference type="NCBI Taxonomy" id="2052148"/>
    <lineage>
        <taxon>Bacteria</taxon>
        <taxon>Bacteria division WOR-3</taxon>
    </lineage>
</organism>
<protein>
    <recommendedName>
        <fullName evidence="3">GNAT family N-acetyltransferase</fullName>
    </recommendedName>
</protein>
<evidence type="ECO:0000313" key="1">
    <source>
        <dbReference type="EMBL" id="HAV92918.1"/>
    </source>
</evidence>
<dbReference type="AlphaFoldDB" id="A0A350HBK2"/>
<evidence type="ECO:0008006" key="3">
    <source>
        <dbReference type="Google" id="ProtNLM"/>
    </source>
</evidence>
<evidence type="ECO:0000313" key="2">
    <source>
        <dbReference type="Proteomes" id="UP000264062"/>
    </source>
</evidence>
<reference evidence="1 2" key="1">
    <citation type="journal article" date="2018" name="Nat. Biotechnol.">
        <title>A standardized bacterial taxonomy based on genome phylogeny substantially revises the tree of life.</title>
        <authorList>
            <person name="Parks D.H."/>
            <person name="Chuvochina M."/>
            <person name="Waite D.W."/>
            <person name="Rinke C."/>
            <person name="Skarshewski A."/>
            <person name="Chaumeil P.A."/>
            <person name="Hugenholtz P."/>
        </authorList>
    </citation>
    <scope>NUCLEOTIDE SEQUENCE [LARGE SCALE GENOMIC DNA]</scope>
    <source>
        <strain evidence="1">UBA9956</strain>
    </source>
</reference>
<gene>
    <name evidence="1" type="ORF">DCW38_07055</name>
</gene>
<name>A0A350HBK2_UNCW3</name>
<proteinExistence type="predicted"/>
<accession>A0A350HBK2</accession>
<sequence length="291" mass="33918">MYQNKIERISCAEYAKLIGKFKFRNVFVSPDYISSLEKIKNIEIYSIVGKNGPIALFPANVIKRGFFKIFLNPPFTPYFNILFNNPPEGEREKFRFYESAVGDYIRFLKSRFSYFSASQSPEFDDSRHYAWSGAKVSLKYTYILEYGDKTLDSVDRMIRNKELKKYTENCDFEANYNMLKNAYNNNPPASKKEYKVFMESLKKNDMLKCFSNDSASVVFLLDKENKTAYTYNICGKDTALLIYSVLKSGALGEYAIDFHGANTKRISMYKSMFNPKIKSYFNISGFYDFIH</sequence>